<feature type="transmembrane region" description="Helical" evidence="5">
    <location>
        <begin position="70"/>
        <end position="91"/>
    </location>
</feature>
<reference evidence="6 7" key="1">
    <citation type="submission" date="2020-03" db="EMBL/GenBank/DDBJ databases">
        <title>Draft genome sequence of environmentally isolated violet-colored cultures.</title>
        <authorList>
            <person name="Wilson H.S."/>
        </authorList>
    </citation>
    <scope>NUCLEOTIDE SEQUENCE [LARGE SCALE GENOMIC DNA]</scope>
    <source>
        <strain evidence="6 7">HSC-16F04</strain>
    </source>
</reference>
<evidence type="ECO:0000256" key="3">
    <source>
        <dbReference type="ARBA" id="ARBA00022989"/>
    </source>
</evidence>
<dbReference type="Proteomes" id="UP000712570">
    <property type="component" value="Unassembled WGS sequence"/>
</dbReference>
<evidence type="ECO:0000256" key="1">
    <source>
        <dbReference type="ARBA" id="ARBA00004127"/>
    </source>
</evidence>
<dbReference type="EMBL" id="JAAOLX010000001">
    <property type="protein sequence ID" value="NHQ85038.1"/>
    <property type="molecule type" value="Genomic_DNA"/>
</dbReference>
<evidence type="ECO:0000313" key="7">
    <source>
        <dbReference type="Proteomes" id="UP000712570"/>
    </source>
</evidence>
<proteinExistence type="predicted"/>
<gene>
    <name evidence="6" type="ORF">HA050_02800</name>
</gene>
<evidence type="ECO:0000256" key="2">
    <source>
        <dbReference type="ARBA" id="ARBA00022692"/>
    </source>
</evidence>
<dbReference type="RefSeq" id="WP_166821741.1">
    <property type="nucleotide sequence ID" value="NZ_JAAOLX010000001.1"/>
</dbReference>
<dbReference type="InterPro" id="IPR007318">
    <property type="entry name" value="Phopholipid_MeTrfase"/>
</dbReference>
<accession>A0ABX0KXU8</accession>
<protein>
    <submittedName>
        <fullName evidence="6">Isoprenylcysteine carboxylmethyltransferase family protein</fullName>
    </submittedName>
</protein>
<comment type="caution">
    <text evidence="6">The sequence shown here is derived from an EMBL/GenBank/DDBJ whole genome shotgun (WGS) entry which is preliminary data.</text>
</comment>
<dbReference type="PANTHER" id="PTHR12714">
    <property type="entry name" value="PROTEIN-S ISOPRENYLCYSTEINE O-METHYLTRANSFERASE"/>
    <property type="match status" value="1"/>
</dbReference>
<keyword evidence="2 5" id="KW-0812">Transmembrane</keyword>
<evidence type="ECO:0000256" key="5">
    <source>
        <dbReference type="SAM" id="Phobius"/>
    </source>
</evidence>
<evidence type="ECO:0000313" key="6">
    <source>
        <dbReference type="EMBL" id="NHQ85038.1"/>
    </source>
</evidence>
<dbReference type="Pfam" id="PF04191">
    <property type="entry name" value="PEMT"/>
    <property type="match status" value="1"/>
</dbReference>
<dbReference type="Gene3D" id="1.20.120.1630">
    <property type="match status" value="1"/>
</dbReference>
<keyword evidence="3 5" id="KW-1133">Transmembrane helix</keyword>
<evidence type="ECO:0000256" key="4">
    <source>
        <dbReference type="ARBA" id="ARBA00023136"/>
    </source>
</evidence>
<keyword evidence="4 5" id="KW-0472">Membrane</keyword>
<name>A0ABX0KXU8_9NEIS</name>
<sequence>MLIQALLLIVLLWLPHIGPAWPQPVVFNAVGWGIVFMGGILLAKSAVDLGRSLTPFPTPLAQSELVITGFYRFVRHPIYLGVLSVALGISFVSQSNLRILMTIILFIFLDLKARREEFWLEQRYPQYLAYKMRVKKIIPFFY</sequence>
<keyword evidence="7" id="KW-1185">Reference proteome</keyword>
<comment type="subcellular location">
    <subcellularLocation>
        <location evidence="1">Endomembrane system</location>
        <topology evidence="1">Multi-pass membrane protein</topology>
    </subcellularLocation>
</comment>
<organism evidence="6 7">
    <name type="scientific">Iodobacter violaceini</name>
    <dbReference type="NCBI Taxonomy" id="3044271"/>
    <lineage>
        <taxon>Bacteria</taxon>
        <taxon>Pseudomonadati</taxon>
        <taxon>Pseudomonadota</taxon>
        <taxon>Betaproteobacteria</taxon>
        <taxon>Neisseriales</taxon>
        <taxon>Chitinibacteraceae</taxon>
        <taxon>Iodobacter</taxon>
    </lineage>
</organism>
<dbReference type="PANTHER" id="PTHR12714:SF9">
    <property type="entry name" value="PROTEIN-S-ISOPRENYLCYSTEINE O-METHYLTRANSFERASE"/>
    <property type="match status" value="1"/>
</dbReference>